<keyword evidence="4" id="KW-1185">Reference proteome</keyword>
<dbReference type="Proteomes" id="UP000824120">
    <property type="component" value="Chromosome 4"/>
</dbReference>
<dbReference type="InterPro" id="IPR050154">
    <property type="entry name" value="UbiB_kinase"/>
</dbReference>
<gene>
    <name evidence="3" type="ORF">H5410_022231</name>
</gene>
<comment type="caution">
    <text evidence="3">The sequence shown here is derived from an EMBL/GenBank/DDBJ whole genome shotgun (WGS) entry which is preliminary data.</text>
</comment>
<accession>A0A9J5ZJ00</accession>
<evidence type="ECO:0000313" key="3">
    <source>
        <dbReference type="EMBL" id="KAG5610950.1"/>
    </source>
</evidence>
<dbReference type="AlphaFoldDB" id="A0A9J5ZJ00"/>
<evidence type="ECO:0000256" key="1">
    <source>
        <dbReference type="ARBA" id="ARBA00009670"/>
    </source>
</evidence>
<proteinExistence type="inferred from homology"/>
<dbReference type="PANTHER" id="PTHR10566">
    <property type="entry name" value="CHAPERONE-ACTIVITY OF BC1 COMPLEX CABC1 -RELATED"/>
    <property type="match status" value="1"/>
</dbReference>
<dbReference type="Pfam" id="PF03109">
    <property type="entry name" value="ABC1"/>
    <property type="match status" value="1"/>
</dbReference>
<reference evidence="3 4" key="1">
    <citation type="submission" date="2020-09" db="EMBL/GenBank/DDBJ databases">
        <title>De no assembly of potato wild relative species, Solanum commersonii.</title>
        <authorList>
            <person name="Cho K."/>
        </authorList>
    </citation>
    <scope>NUCLEOTIDE SEQUENCE [LARGE SCALE GENOMIC DNA]</scope>
    <source>
        <strain evidence="3">LZ3.2</strain>
        <tissue evidence="3">Leaf</tissue>
    </source>
</reference>
<dbReference type="SUPFAM" id="SSF56112">
    <property type="entry name" value="Protein kinase-like (PK-like)"/>
    <property type="match status" value="1"/>
</dbReference>
<dbReference type="EMBL" id="JACXVP010000004">
    <property type="protein sequence ID" value="KAG5610950.1"/>
    <property type="molecule type" value="Genomic_DNA"/>
</dbReference>
<feature type="domain" description="ABC1 atypical kinase-like" evidence="2">
    <location>
        <begin position="14"/>
        <end position="270"/>
    </location>
</feature>
<protein>
    <recommendedName>
        <fullName evidence="2">ABC1 atypical kinase-like domain-containing protein</fullName>
    </recommendedName>
</protein>
<dbReference type="InterPro" id="IPR004147">
    <property type="entry name" value="ABC1_dom"/>
</dbReference>
<organism evidence="3 4">
    <name type="scientific">Solanum commersonii</name>
    <name type="common">Commerson's wild potato</name>
    <name type="synonym">Commerson's nightshade</name>
    <dbReference type="NCBI Taxonomy" id="4109"/>
    <lineage>
        <taxon>Eukaryota</taxon>
        <taxon>Viridiplantae</taxon>
        <taxon>Streptophyta</taxon>
        <taxon>Embryophyta</taxon>
        <taxon>Tracheophyta</taxon>
        <taxon>Spermatophyta</taxon>
        <taxon>Magnoliopsida</taxon>
        <taxon>eudicotyledons</taxon>
        <taxon>Gunneridae</taxon>
        <taxon>Pentapetalae</taxon>
        <taxon>asterids</taxon>
        <taxon>lamiids</taxon>
        <taxon>Solanales</taxon>
        <taxon>Solanaceae</taxon>
        <taxon>Solanoideae</taxon>
        <taxon>Solaneae</taxon>
        <taxon>Solanum</taxon>
    </lineage>
</organism>
<name>A0A9J5ZJ00_SOLCO</name>
<comment type="similarity">
    <text evidence="1">Belongs to the protein kinase superfamily. ADCK protein kinase family.</text>
</comment>
<dbReference type="InterPro" id="IPR011009">
    <property type="entry name" value="Kinase-like_dom_sf"/>
</dbReference>
<dbReference type="OrthoDB" id="427480at2759"/>
<evidence type="ECO:0000313" key="4">
    <source>
        <dbReference type="Proteomes" id="UP000824120"/>
    </source>
</evidence>
<dbReference type="PANTHER" id="PTHR10566:SF123">
    <property type="entry name" value="PROTEIN KINASE SUPERFAMILY PROTEIN"/>
    <property type="match status" value="1"/>
</dbReference>
<evidence type="ECO:0000259" key="2">
    <source>
        <dbReference type="Pfam" id="PF03109"/>
    </source>
</evidence>
<dbReference type="CDD" id="cd05121">
    <property type="entry name" value="ABC1_ADCK3-like"/>
    <property type="match status" value="1"/>
</dbReference>
<sequence length="520" mass="58265">MNCLGIFFGALSELHDRIPPFPRDVAMKIIEEDLGSPISTYFSYISEEPVAAASFGQVYRGSTLDGSSVAVKVQRPDLRHVVVRDVYILRVALGLVQKIAKRKNDLRLYADELGKGLVGELDYTCEAENAMKFQEVHSTYSFIRVPNVYQRLSGKRVLTMEWLVGESPTDLLMMSSEDSVVHQSTHGEGCQSEAKRRLLDLVNKGVQASLIQLLDTGLLHADPHPGNLRYTSSAQIGFLDFGLLCRVKRKHQYAMLASIVHIVNGDWESLVLDLTEMDVVKPGTNLRLVTMDLEVALGEVELKGEIPDIKFSRNSNYTYCLKSVSFGSNSSKILSFLSKKGLYELQCKKGVLCKVCYKCMHMKNSIIDEWPWKLVWKVKAPTKVACCSWGHLPLQQMLPVPAKFLGLLPFVSELPSCSRYMEYVPSVFFAQWVMPYRIREAAQVGTTRILDYSNSFICVAIGPKTVAIELQQWFVNRLICSCYYSSIVTINVTVLESVAIGTSIAMIFLPSIGTIILQQL</sequence>